<dbReference type="Proteomes" id="UP000228593">
    <property type="component" value="Unassembled WGS sequence"/>
</dbReference>
<gene>
    <name evidence="1" type="ORF">CR103_08080</name>
</gene>
<keyword evidence="2" id="KW-1185">Reference proteome</keyword>
<protein>
    <submittedName>
        <fullName evidence="1">Uncharacterized protein</fullName>
    </submittedName>
</protein>
<name>A0A2G8T2T3_9BURK</name>
<accession>A0A2G8T2T3</accession>
<comment type="caution">
    <text evidence="1">The sequence shown here is derived from an EMBL/GenBank/DDBJ whole genome shotgun (WGS) entry which is preliminary data.</text>
</comment>
<dbReference type="EMBL" id="PDOB01000009">
    <property type="protein sequence ID" value="PIL40367.1"/>
    <property type="molecule type" value="Genomic_DNA"/>
</dbReference>
<organism evidence="1 2">
    <name type="scientific">Massilia psychrophila</name>
    <dbReference type="NCBI Taxonomy" id="1603353"/>
    <lineage>
        <taxon>Bacteria</taxon>
        <taxon>Pseudomonadati</taxon>
        <taxon>Pseudomonadota</taxon>
        <taxon>Betaproteobacteria</taxon>
        <taxon>Burkholderiales</taxon>
        <taxon>Oxalobacteraceae</taxon>
        <taxon>Telluria group</taxon>
        <taxon>Massilia</taxon>
    </lineage>
</organism>
<proteinExistence type="predicted"/>
<reference evidence="1 2" key="1">
    <citation type="submission" date="2017-10" db="EMBL/GenBank/DDBJ databases">
        <title>Massilia psychrophilum sp. nov., a novel purple-pigmented bacterium isolated from Tianshan glacier, Xinjiang Municipality, China.</title>
        <authorList>
            <person name="Wang H."/>
        </authorList>
    </citation>
    <scope>NUCLEOTIDE SEQUENCE [LARGE SCALE GENOMIC DNA]</scope>
    <source>
        <strain evidence="1 2">JCM 30813</strain>
    </source>
</reference>
<sequence length="99" mass="11397">MQKYRGGACRFWRAVGETGDVRGHLQSAMEPSTLINRIGGALQELERWCVAQESNLVISLRCETDFDWALPISEPRECMLPHIPLKQLIFIKFNINFFT</sequence>
<evidence type="ECO:0000313" key="2">
    <source>
        <dbReference type="Proteomes" id="UP000228593"/>
    </source>
</evidence>
<evidence type="ECO:0000313" key="1">
    <source>
        <dbReference type="EMBL" id="PIL40367.1"/>
    </source>
</evidence>
<dbReference type="AlphaFoldDB" id="A0A2G8T2T3"/>